<organism evidence="1 2">
    <name type="scientific">Penicillium desertorum</name>
    <dbReference type="NCBI Taxonomy" id="1303715"/>
    <lineage>
        <taxon>Eukaryota</taxon>
        <taxon>Fungi</taxon>
        <taxon>Dikarya</taxon>
        <taxon>Ascomycota</taxon>
        <taxon>Pezizomycotina</taxon>
        <taxon>Eurotiomycetes</taxon>
        <taxon>Eurotiomycetidae</taxon>
        <taxon>Eurotiales</taxon>
        <taxon>Aspergillaceae</taxon>
        <taxon>Penicillium</taxon>
    </lineage>
</organism>
<reference evidence="1" key="1">
    <citation type="submission" date="2022-12" db="EMBL/GenBank/DDBJ databases">
        <authorList>
            <person name="Petersen C."/>
        </authorList>
    </citation>
    <scope>NUCLEOTIDE SEQUENCE</scope>
    <source>
        <strain evidence="1">IBT 17660</strain>
    </source>
</reference>
<reference evidence="1" key="2">
    <citation type="journal article" date="2023" name="IMA Fungus">
        <title>Comparative genomic study of the Penicillium genus elucidates a diverse pangenome and 15 lateral gene transfer events.</title>
        <authorList>
            <person name="Petersen C."/>
            <person name="Sorensen T."/>
            <person name="Nielsen M.R."/>
            <person name="Sondergaard T.E."/>
            <person name="Sorensen J.L."/>
            <person name="Fitzpatrick D.A."/>
            <person name="Frisvad J.C."/>
            <person name="Nielsen K.L."/>
        </authorList>
    </citation>
    <scope>NUCLEOTIDE SEQUENCE</scope>
    <source>
        <strain evidence="1">IBT 17660</strain>
    </source>
</reference>
<proteinExistence type="predicted"/>
<protein>
    <submittedName>
        <fullName evidence="1">Uncharacterized protein</fullName>
    </submittedName>
</protein>
<sequence length="61" mass="6957">MDHAFTIPRCRQYEANDIKYLTFNVNSSGPPSEPELLHAAGVLLREPIRDFFATGTKHRQV</sequence>
<dbReference type="Proteomes" id="UP001147760">
    <property type="component" value="Unassembled WGS sequence"/>
</dbReference>
<comment type="caution">
    <text evidence="1">The sequence shown here is derived from an EMBL/GenBank/DDBJ whole genome shotgun (WGS) entry which is preliminary data.</text>
</comment>
<keyword evidence="2" id="KW-1185">Reference proteome</keyword>
<dbReference type="AlphaFoldDB" id="A0A9W9WNC4"/>
<evidence type="ECO:0000313" key="2">
    <source>
        <dbReference type="Proteomes" id="UP001147760"/>
    </source>
</evidence>
<name>A0A9W9WNC4_9EURO</name>
<gene>
    <name evidence="1" type="ORF">N7530_008031</name>
</gene>
<dbReference type="EMBL" id="JAPWDO010000005">
    <property type="protein sequence ID" value="KAJ5470674.1"/>
    <property type="molecule type" value="Genomic_DNA"/>
</dbReference>
<accession>A0A9W9WNC4</accession>
<dbReference type="OrthoDB" id="10552264at2759"/>
<evidence type="ECO:0000313" key="1">
    <source>
        <dbReference type="EMBL" id="KAJ5470674.1"/>
    </source>
</evidence>